<dbReference type="SUPFAM" id="SSF49344">
    <property type="entry name" value="CBD9-like"/>
    <property type="match status" value="1"/>
</dbReference>
<feature type="chain" id="PRO_5046080564" evidence="2">
    <location>
        <begin position="20"/>
        <end position="286"/>
    </location>
</feature>
<evidence type="ECO:0000256" key="1">
    <source>
        <dbReference type="SAM" id="MobiDB-lite"/>
    </source>
</evidence>
<evidence type="ECO:0000313" key="3">
    <source>
        <dbReference type="EMBL" id="MEE1945401.1"/>
    </source>
</evidence>
<name>A0ABU7I7X5_9SPHI</name>
<feature type="region of interest" description="Disordered" evidence="1">
    <location>
        <begin position="114"/>
        <end position="141"/>
    </location>
</feature>
<evidence type="ECO:0000256" key="2">
    <source>
        <dbReference type="SAM" id="SignalP"/>
    </source>
</evidence>
<comment type="caution">
    <text evidence="3">The sequence shown here is derived from an EMBL/GenBank/DDBJ whole genome shotgun (WGS) entry which is preliminary data.</text>
</comment>
<keyword evidence="4" id="KW-1185">Reference proteome</keyword>
<dbReference type="Gene3D" id="2.60.40.1190">
    <property type="match status" value="1"/>
</dbReference>
<dbReference type="Proteomes" id="UP001336835">
    <property type="component" value="Unassembled WGS sequence"/>
</dbReference>
<proteinExistence type="predicted"/>
<keyword evidence="2" id="KW-0732">Signal</keyword>
<gene>
    <name evidence="3" type="ORF">VRU48_09795</name>
</gene>
<organism evidence="3 4">
    <name type="scientific">Pedobacter albus</name>
    <dbReference type="NCBI Taxonomy" id="3113905"/>
    <lineage>
        <taxon>Bacteria</taxon>
        <taxon>Pseudomonadati</taxon>
        <taxon>Bacteroidota</taxon>
        <taxon>Sphingobacteriia</taxon>
        <taxon>Sphingobacteriales</taxon>
        <taxon>Sphingobacteriaceae</taxon>
        <taxon>Pedobacter</taxon>
    </lineage>
</organism>
<feature type="signal peptide" evidence="2">
    <location>
        <begin position="1"/>
        <end position="19"/>
    </location>
</feature>
<dbReference type="RefSeq" id="WP_330107742.1">
    <property type="nucleotide sequence ID" value="NZ_JAZDQT010000001.1"/>
</dbReference>
<accession>A0ABU7I7X5</accession>
<sequence length="286" mass="30223">MKNFYLFVCLSLLSLGVIAQKLPDVQAASMPAPANIRIDGKASDWNDTYAAENKRTAIFYSIANDDKNLYLIVKSVDATKIMAGGLTFLINTQGKKRDKDAMSVTYPLVNRANRAQGARGQGGQRQGGFQNRAQQTQQQRDSANLVLHRQQLASVKEIKVAGFKSIPDSLVSIYNEYGLKAVASFDQSGAYVYELAIPLSLLDINVGDAKELSYQIKLNGLSNMGFGGNTGFGGGAAGGFGGGRGGFGGAGGGRAGGGGFGGGAGSNTQDLMNATDFWGKYTLYKK</sequence>
<feature type="compositionally biased region" description="Low complexity" evidence="1">
    <location>
        <begin position="127"/>
        <end position="140"/>
    </location>
</feature>
<reference evidence="3 4" key="1">
    <citation type="submission" date="2024-01" db="EMBL/GenBank/DDBJ databases">
        <title>Pedobacter sp. nov., isolated from fresh soil.</title>
        <authorList>
            <person name="Le N.T.T."/>
        </authorList>
    </citation>
    <scope>NUCLEOTIDE SEQUENCE [LARGE SCALE GENOMIC DNA]</scope>
    <source>
        <strain evidence="3 4">KR3-3</strain>
    </source>
</reference>
<protein>
    <submittedName>
        <fullName evidence="3">Uncharacterized protein</fullName>
    </submittedName>
</protein>
<evidence type="ECO:0000313" key="4">
    <source>
        <dbReference type="Proteomes" id="UP001336835"/>
    </source>
</evidence>
<dbReference type="EMBL" id="JAZDQT010000001">
    <property type="protein sequence ID" value="MEE1945401.1"/>
    <property type="molecule type" value="Genomic_DNA"/>
</dbReference>